<feature type="region of interest" description="Disordered" evidence="1">
    <location>
        <begin position="390"/>
        <end position="448"/>
    </location>
</feature>
<dbReference type="GeneID" id="28999010"/>
<sequence>MSSENQSPAPSVQGSLNTSEIASNEQANKSMLAITRLRDLLAAASIALADAIEQNQPEDTKNQIRLTIAATEGDLAILMSAHTHLLRSGPARAEQVAPQSRVVPRELPVLQWQGNEWDNTQKVYSSIEECLDKFEDVLHSYSLDLNVDWHRLLPIVLSREQRSWYDNYLRSSPELPWSFVRDAFIKVYGINDLERQVQLTHELMLMRMSPTETVSNYTDRYQRVRREADVADNMQAAIAYTATLLPELARQVSLLQVNMPREKRDTIDKAASLARSIYSKVFLMSLHNDPVPKGHHLSPEQTTRMSAATSSARSPGSPREATQSHERSSSKRCSLHGKGSHDSEDCRILKNALAAKGGNRVEKAPYINKYVGSAPCRWCGEVWSHKHRCSSVTGSSSSSSSASGSSSGSAPHFAVRSAHTVSDDSSPSDVSTSEDDQSMHMDFEQCSP</sequence>
<proteinExistence type="predicted"/>
<dbReference type="OrthoDB" id="2288066at2759"/>
<feature type="compositionally biased region" description="Low complexity" evidence="1">
    <location>
        <begin position="390"/>
        <end position="409"/>
    </location>
</feature>
<feature type="region of interest" description="Disordered" evidence="1">
    <location>
        <begin position="1"/>
        <end position="20"/>
    </location>
</feature>
<dbReference type="VEuPathDB" id="FungiDB:PHYBLDRAFT_179113"/>
<name>A0A162YBB5_PHYB8</name>
<keyword evidence="4" id="KW-1185">Reference proteome</keyword>
<organism evidence="3 4">
    <name type="scientific">Phycomyces blakesleeanus (strain ATCC 8743b / DSM 1359 / FGSC 10004 / NBRC 33097 / NRRL 1555)</name>
    <dbReference type="NCBI Taxonomy" id="763407"/>
    <lineage>
        <taxon>Eukaryota</taxon>
        <taxon>Fungi</taxon>
        <taxon>Fungi incertae sedis</taxon>
        <taxon>Mucoromycota</taxon>
        <taxon>Mucoromycotina</taxon>
        <taxon>Mucoromycetes</taxon>
        <taxon>Mucorales</taxon>
        <taxon>Phycomycetaceae</taxon>
        <taxon>Phycomyces</taxon>
    </lineage>
</organism>
<dbReference type="Proteomes" id="UP000077315">
    <property type="component" value="Unassembled WGS sequence"/>
</dbReference>
<feature type="compositionally biased region" description="Basic and acidic residues" evidence="1">
    <location>
        <begin position="437"/>
        <end position="448"/>
    </location>
</feature>
<feature type="domain" description="Retrotransposon gag" evidence="2">
    <location>
        <begin position="154"/>
        <end position="232"/>
    </location>
</feature>
<evidence type="ECO:0000259" key="2">
    <source>
        <dbReference type="Pfam" id="PF03732"/>
    </source>
</evidence>
<evidence type="ECO:0000256" key="1">
    <source>
        <dbReference type="SAM" id="MobiDB-lite"/>
    </source>
</evidence>
<dbReference type="Pfam" id="PF03732">
    <property type="entry name" value="Retrotrans_gag"/>
    <property type="match status" value="1"/>
</dbReference>
<dbReference type="RefSeq" id="XP_018297525.1">
    <property type="nucleotide sequence ID" value="XM_018438104.1"/>
</dbReference>
<evidence type="ECO:0000313" key="4">
    <source>
        <dbReference type="Proteomes" id="UP000077315"/>
    </source>
</evidence>
<feature type="compositionally biased region" description="Low complexity" evidence="1">
    <location>
        <begin position="302"/>
        <end position="314"/>
    </location>
</feature>
<dbReference type="EMBL" id="KV440972">
    <property type="protein sequence ID" value="OAD79485.1"/>
    <property type="molecule type" value="Genomic_DNA"/>
</dbReference>
<dbReference type="InterPro" id="IPR005162">
    <property type="entry name" value="Retrotrans_gag_dom"/>
</dbReference>
<evidence type="ECO:0000313" key="3">
    <source>
        <dbReference type="EMBL" id="OAD79485.1"/>
    </source>
</evidence>
<protein>
    <recommendedName>
        <fullName evidence="2">Retrotransposon gag domain-containing protein</fullName>
    </recommendedName>
</protein>
<accession>A0A162YBB5</accession>
<dbReference type="AlphaFoldDB" id="A0A162YBB5"/>
<dbReference type="InParanoid" id="A0A162YBB5"/>
<feature type="region of interest" description="Disordered" evidence="1">
    <location>
        <begin position="290"/>
        <end position="343"/>
    </location>
</feature>
<reference evidence="4" key="1">
    <citation type="submission" date="2015-06" db="EMBL/GenBank/DDBJ databases">
        <title>Expansion of signal transduction pathways in fungi by whole-genome duplication.</title>
        <authorList>
            <consortium name="DOE Joint Genome Institute"/>
            <person name="Corrochano L.M."/>
            <person name="Kuo A."/>
            <person name="Marcet-Houben M."/>
            <person name="Polaino S."/>
            <person name="Salamov A."/>
            <person name="Villalobos J.M."/>
            <person name="Alvarez M.I."/>
            <person name="Avalos J."/>
            <person name="Benito E.P."/>
            <person name="Benoit I."/>
            <person name="Burger G."/>
            <person name="Camino L.P."/>
            <person name="Canovas D."/>
            <person name="Cerda-Olmedo E."/>
            <person name="Cheng J.-F."/>
            <person name="Dominguez A."/>
            <person name="Elias M."/>
            <person name="Eslava A.P."/>
            <person name="Glaser F."/>
            <person name="Grimwood J."/>
            <person name="Gutierrez G."/>
            <person name="Heitman J."/>
            <person name="Henrissat B."/>
            <person name="Iturriaga E.A."/>
            <person name="Lang B.F."/>
            <person name="Lavin J.L."/>
            <person name="Lee S."/>
            <person name="Li W."/>
            <person name="Lindquist E."/>
            <person name="Lopez-Garcia S."/>
            <person name="Luque E.M."/>
            <person name="Marcos A.T."/>
            <person name="Martin J."/>
            <person name="McCluskey K."/>
            <person name="Medina H.R."/>
            <person name="Miralles-Duran A."/>
            <person name="Miyazaki A."/>
            <person name="Munoz-Torres E."/>
            <person name="Oguiza J.A."/>
            <person name="Ohm R."/>
            <person name="Olmedo M."/>
            <person name="Orejas M."/>
            <person name="Ortiz-Castellanos L."/>
            <person name="Pisabarro A.G."/>
            <person name="Rodriguez-Romero J."/>
            <person name="Ruiz-Herrera J."/>
            <person name="Ruiz-Vazquez R."/>
            <person name="Sanz C."/>
            <person name="Schackwitz W."/>
            <person name="Schmutz J."/>
            <person name="Shahriari M."/>
            <person name="Shelest E."/>
            <person name="Silva-Franco F."/>
            <person name="Soanes D."/>
            <person name="Syed K."/>
            <person name="Tagua V.G."/>
            <person name="Talbot N.J."/>
            <person name="Thon M."/>
            <person name="De vries R.P."/>
            <person name="Wiebenga A."/>
            <person name="Yadav J.S."/>
            <person name="Braun E.L."/>
            <person name="Baker S."/>
            <person name="Garre V."/>
            <person name="Horwitz B."/>
            <person name="Torres-Martinez S."/>
            <person name="Idnurm A."/>
            <person name="Herrera-Estrella A."/>
            <person name="Gabaldon T."/>
            <person name="Grigoriev I.V."/>
        </authorList>
    </citation>
    <scope>NUCLEOTIDE SEQUENCE [LARGE SCALE GENOMIC DNA]</scope>
    <source>
        <strain evidence="4">NRRL 1555(-)</strain>
    </source>
</reference>
<gene>
    <name evidence="3" type="ORF">PHYBLDRAFT_179113</name>
</gene>